<proteinExistence type="predicted"/>
<accession>A0A6J8DGK3</accession>
<gene>
    <name evidence="2" type="ORF">MCOR_39838</name>
</gene>
<evidence type="ECO:0000256" key="1">
    <source>
        <dbReference type="SAM" id="MobiDB-lite"/>
    </source>
</evidence>
<name>A0A6J8DGK3_MYTCO</name>
<protein>
    <submittedName>
        <fullName evidence="2">Uncharacterized protein</fullName>
    </submittedName>
</protein>
<feature type="compositionally biased region" description="Acidic residues" evidence="1">
    <location>
        <begin position="228"/>
        <end position="241"/>
    </location>
</feature>
<organism evidence="2 3">
    <name type="scientific">Mytilus coruscus</name>
    <name type="common">Sea mussel</name>
    <dbReference type="NCBI Taxonomy" id="42192"/>
    <lineage>
        <taxon>Eukaryota</taxon>
        <taxon>Metazoa</taxon>
        <taxon>Spiralia</taxon>
        <taxon>Lophotrochozoa</taxon>
        <taxon>Mollusca</taxon>
        <taxon>Bivalvia</taxon>
        <taxon>Autobranchia</taxon>
        <taxon>Pteriomorphia</taxon>
        <taxon>Mytilida</taxon>
        <taxon>Mytiloidea</taxon>
        <taxon>Mytilidae</taxon>
        <taxon>Mytilinae</taxon>
        <taxon>Mytilus</taxon>
    </lineage>
</organism>
<reference evidence="2 3" key="1">
    <citation type="submission" date="2020-06" db="EMBL/GenBank/DDBJ databases">
        <authorList>
            <person name="Li R."/>
            <person name="Bekaert M."/>
        </authorList>
    </citation>
    <scope>NUCLEOTIDE SEQUENCE [LARGE SCALE GENOMIC DNA]</scope>
    <source>
        <strain evidence="3">wild</strain>
    </source>
</reference>
<sequence length="447" mass="49534">MEQLIDEMKSELLPFSKHLFNAQWQSKQFEDLKAHIPEKHELLKDDFGFEVEKHFFGSRHGKGPCDGESGVVKRSATVAVAARGCIISNAQDFYLYAKKQLSLPKENDVEQHIHSKRTFFFIKSGDVVRNRPERTTNKTLKQSRSLFSYRGIQPYVTTARERSCFCHICIGQAIGVCQFEKLTGKWKVDNLKIRERRPRNQQTGDVNNAPDGDGVNDAPVEAHVGDVPGDEVGDVPGDEVGDVPGEGVGDAPGDEIGDAPGDEIGDAPGEGVGDEVGDVPGNGDVVVPKHQEFGNQSDNAGNKIVVHTTQDMIPFEFDESFNGMMAVEISFNDSEMSFNNSMEIESIIEVLNHNTDDENNIQEKKSLTGLGCNISQIVKKGPVMCGKLMTSVIQLLRKMLLKHWQHHISRCVGAAFVTHSLICRMGSEDTVLILKNNKSMEYLLFVC</sequence>
<dbReference type="PANTHER" id="PTHR46601:SF1">
    <property type="entry name" value="ADF-H DOMAIN-CONTAINING PROTEIN"/>
    <property type="match status" value="1"/>
</dbReference>
<dbReference type="PANTHER" id="PTHR46601">
    <property type="entry name" value="ULP_PROTEASE DOMAIN-CONTAINING PROTEIN"/>
    <property type="match status" value="1"/>
</dbReference>
<feature type="region of interest" description="Disordered" evidence="1">
    <location>
        <begin position="193"/>
        <end position="283"/>
    </location>
</feature>
<evidence type="ECO:0000313" key="2">
    <source>
        <dbReference type="EMBL" id="CAC5406244.1"/>
    </source>
</evidence>
<dbReference type="OrthoDB" id="6162977at2759"/>
<dbReference type="EMBL" id="CACVKT020007187">
    <property type="protein sequence ID" value="CAC5406244.1"/>
    <property type="molecule type" value="Genomic_DNA"/>
</dbReference>
<dbReference type="Proteomes" id="UP000507470">
    <property type="component" value="Unassembled WGS sequence"/>
</dbReference>
<dbReference type="AlphaFoldDB" id="A0A6J8DGK3"/>
<keyword evidence="3" id="KW-1185">Reference proteome</keyword>
<feature type="compositionally biased region" description="Acidic residues" evidence="1">
    <location>
        <begin position="252"/>
        <end position="265"/>
    </location>
</feature>
<evidence type="ECO:0000313" key="3">
    <source>
        <dbReference type="Proteomes" id="UP000507470"/>
    </source>
</evidence>